<sequence>GKLFADKGYLSKVLWEMLFSDGIQLFTKLRKNMKNHIMKMEDKILLRKRAIIETINDELKNHCQVEHTRHRSVNNFMINILGSLTAYCFFPKKPSLNLKKVNDGQLFLNFA</sequence>
<feature type="domain" description="Transposase DDE" evidence="1">
    <location>
        <begin position="1"/>
        <end position="73"/>
    </location>
</feature>
<proteinExistence type="predicted"/>
<dbReference type="InterPro" id="IPR025668">
    <property type="entry name" value="Tnp_DDE_dom"/>
</dbReference>
<evidence type="ECO:0000313" key="4">
    <source>
        <dbReference type="Proteomes" id="UP000182034"/>
    </source>
</evidence>
<dbReference type="EMBL" id="FPKW01000010">
    <property type="protein sequence ID" value="SFZ95546.1"/>
    <property type="molecule type" value="Genomic_DNA"/>
</dbReference>
<evidence type="ECO:0000313" key="3">
    <source>
        <dbReference type="EMBL" id="SFZ97070.1"/>
    </source>
</evidence>
<dbReference type="Pfam" id="PF13612">
    <property type="entry name" value="DDE_Tnp_1_3"/>
    <property type="match status" value="1"/>
</dbReference>
<dbReference type="STRING" id="1612149.SAMN05216324_110117"/>
<gene>
    <name evidence="2" type="ORF">SAMN05216324_110117</name>
    <name evidence="3" type="ORF">SAMN05216324_1381</name>
</gene>
<keyword evidence="4" id="KW-1185">Reference proteome</keyword>
<organism evidence="2 4">
    <name type="scientific">Chryseobacterium limigenitum</name>
    <dbReference type="NCBI Taxonomy" id="1612149"/>
    <lineage>
        <taxon>Bacteria</taxon>
        <taxon>Pseudomonadati</taxon>
        <taxon>Bacteroidota</taxon>
        <taxon>Flavobacteriia</taxon>
        <taxon>Flavobacteriales</taxon>
        <taxon>Weeksellaceae</taxon>
        <taxon>Chryseobacterium group</taxon>
        <taxon>Chryseobacterium</taxon>
    </lineage>
</organism>
<name>A0A1K2ITI0_9FLAO</name>
<reference evidence="2" key="2">
    <citation type="submission" date="2016-10" db="EMBL/GenBank/DDBJ databases">
        <authorList>
            <person name="de Groot N.N."/>
        </authorList>
    </citation>
    <scope>NUCLEOTIDE SEQUENCE [LARGE SCALE GENOMIC DNA]</scope>
    <source>
        <strain evidence="2">SUR2</strain>
    </source>
</reference>
<dbReference type="AlphaFoldDB" id="A0A1K2ITI0"/>
<accession>A0A1K2ITI0</accession>
<protein>
    <submittedName>
        <fullName evidence="2">Transposase DDE domain-containing protein</fullName>
    </submittedName>
</protein>
<dbReference type="RefSeq" id="WP_139255481.1">
    <property type="nucleotide sequence ID" value="NZ_FPKW01000010.1"/>
</dbReference>
<feature type="non-terminal residue" evidence="2">
    <location>
        <position position="1"/>
    </location>
</feature>
<dbReference type="OrthoDB" id="706456at2"/>
<reference evidence="4" key="1">
    <citation type="submission" date="2016-10" db="EMBL/GenBank/DDBJ databases">
        <authorList>
            <person name="Varghese N."/>
            <person name="Submissions S."/>
        </authorList>
    </citation>
    <scope>NUCLEOTIDE SEQUENCE [LARGE SCALE GENOMIC DNA]</scope>
    <source>
        <strain evidence="4">SUR2</strain>
    </source>
</reference>
<dbReference type="Proteomes" id="UP000182034">
    <property type="component" value="Unassembled WGS sequence"/>
</dbReference>
<evidence type="ECO:0000313" key="2">
    <source>
        <dbReference type="EMBL" id="SFZ95546.1"/>
    </source>
</evidence>
<evidence type="ECO:0000259" key="1">
    <source>
        <dbReference type="Pfam" id="PF13612"/>
    </source>
</evidence>
<dbReference type="EMBL" id="FPKW01000038">
    <property type="protein sequence ID" value="SFZ97070.1"/>
    <property type="molecule type" value="Genomic_DNA"/>
</dbReference>